<organism evidence="1 2">
    <name type="scientific">Photobacterium rosenbergii</name>
    <dbReference type="NCBI Taxonomy" id="294936"/>
    <lineage>
        <taxon>Bacteria</taxon>
        <taxon>Pseudomonadati</taxon>
        <taxon>Pseudomonadota</taxon>
        <taxon>Gammaproteobacteria</taxon>
        <taxon>Vibrionales</taxon>
        <taxon>Vibrionaceae</taxon>
        <taxon>Photobacterium</taxon>
    </lineage>
</organism>
<name>A0ABU3ZMF7_9GAMM</name>
<reference evidence="1 2" key="1">
    <citation type="submission" date="2023-10" db="EMBL/GenBank/DDBJ databases">
        <title>Marine bacteria isolated from horseshoe crab.</title>
        <authorList>
            <person name="Cheng T.H."/>
        </authorList>
    </citation>
    <scope>NUCLEOTIDE SEQUENCE [LARGE SCALE GENOMIC DNA]</scope>
    <source>
        <strain evidence="1 2">HSC6</strain>
    </source>
</reference>
<dbReference type="Gene3D" id="3.90.1200.10">
    <property type="match status" value="1"/>
</dbReference>
<proteinExistence type="predicted"/>
<accession>A0ABU3ZMF7</accession>
<dbReference type="RefSeq" id="WP_317524108.1">
    <property type="nucleotide sequence ID" value="NZ_JAWJZI010000011.1"/>
</dbReference>
<dbReference type="Proteomes" id="UP001186452">
    <property type="component" value="Unassembled WGS sequence"/>
</dbReference>
<dbReference type="InterPro" id="IPR011009">
    <property type="entry name" value="Kinase-like_dom_sf"/>
</dbReference>
<dbReference type="SUPFAM" id="SSF56112">
    <property type="entry name" value="Protein kinase-like (PK-like)"/>
    <property type="match status" value="1"/>
</dbReference>
<dbReference type="InterPro" id="IPR029044">
    <property type="entry name" value="Nucleotide-diphossugar_trans"/>
</dbReference>
<sequence>MFLIMSAAYVSQELESEFGTIPPAFLPLGNRRLFQHQVDSIPEGKSIYLTIPNGYTLLPHDEAWLAQHNVTLLRISEGLSLGASLVAALTLADYSPQHSLSILFGDTLFSELPEGEDIISVSQVDNSYDWAMVTSDNSHWLNTPEQREQLDHSSVVAGFFKFSQPKQLLKCLTVAHWDFIKALNYYHDECGLSSVESEGWLDFGHLNTYYTSKAKFTTQRAFNHLEITSRWIRKSSINSNKIAAEANWYDSVPPALRTFLPQYLGSANDGQTVSYQLEYLHHTALNELFVFSTLPELVWQQILNSCLEFIDNCQQYSYSGTADNSMDLPTLFGKKTHDRLIEYCQAIGCDFDTQWVYNNIFSASFADIINLSEQCLPTDGQQHHVIHGDFCFSNILYDFRSNKIKTIDPRGLDLDGNFTIYGDNRYDIAKLSHSILGLYDWIIAGYYQVNITQQQIDFTLEVPKHIKAIQQLFLGMVKRKYQLNDKSLYAMQIQLFLSMLPLHADDPSRQQALMANAFRLYQLLKETEQ</sequence>
<dbReference type="EMBL" id="JAWJZI010000011">
    <property type="protein sequence ID" value="MDV5171290.1"/>
    <property type="molecule type" value="Genomic_DNA"/>
</dbReference>
<keyword evidence="2" id="KW-1185">Reference proteome</keyword>
<gene>
    <name evidence="1" type="ORF">R2X38_20020</name>
</gene>
<evidence type="ECO:0000313" key="1">
    <source>
        <dbReference type="EMBL" id="MDV5171290.1"/>
    </source>
</evidence>
<evidence type="ECO:0000313" key="2">
    <source>
        <dbReference type="Proteomes" id="UP001186452"/>
    </source>
</evidence>
<protein>
    <submittedName>
        <fullName evidence="1">Capsular biosynthesis protein</fullName>
    </submittedName>
</protein>
<comment type="caution">
    <text evidence="1">The sequence shown here is derived from an EMBL/GenBank/DDBJ whole genome shotgun (WGS) entry which is preliminary data.</text>
</comment>
<dbReference type="SUPFAM" id="SSF53448">
    <property type="entry name" value="Nucleotide-diphospho-sugar transferases"/>
    <property type="match status" value="1"/>
</dbReference>